<feature type="binding site" evidence="11">
    <location>
        <position position="259"/>
    </location>
    <ligand>
        <name>FMN</name>
        <dbReference type="ChEBI" id="CHEBI:58210"/>
    </ligand>
</feature>
<evidence type="ECO:0000256" key="9">
    <source>
        <dbReference type="ARBA" id="ARBA00023141"/>
    </source>
</evidence>
<evidence type="ECO:0000313" key="13">
    <source>
        <dbReference type="Proteomes" id="UP000288812"/>
    </source>
</evidence>
<proteinExistence type="inferred from homology"/>
<feature type="binding site" evidence="11">
    <location>
        <position position="53"/>
    </location>
    <ligand>
        <name>NADP(+)</name>
        <dbReference type="ChEBI" id="CHEBI:58349"/>
    </ligand>
</feature>
<keyword evidence="7 11" id="KW-0274">FAD</keyword>
<dbReference type="PIRSF" id="PIRSF001456">
    <property type="entry name" value="Chorismate_synth"/>
    <property type="match status" value="1"/>
</dbReference>
<dbReference type="Pfam" id="PF01264">
    <property type="entry name" value="Chorismate_synt"/>
    <property type="match status" value="1"/>
</dbReference>
<dbReference type="CDD" id="cd07304">
    <property type="entry name" value="Chorismate_synthase"/>
    <property type="match status" value="1"/>
</dbReference>
<comment type="similarity">
    <text evidence="2 11">Belongs to the chorismate synthase family.</text>
</comment>
<evidence type="ECO:0000256" key="3">
    <source>
        <dbReference type="ARBA" id="ARBA00013036"/>
    </source>
</evidence>
<dbReference type="GO" id="GO:0008652">
    <property type="term" value="P:amino acid biosynthetic process"/>
    <property type="evidence" value="ECO:0007669"/>
    <property type="project" value="UniProtKB-KW"/>
</dbReference>
<dbReference type="HAMAP" id="MF_00300">
    <property type="entry name" value="Chorismate_synth"/>
    <property type="match status" value="1"/>
</dbReference>
<dbReference type="GO" id="GO:0004107">
    <property type="term" value="F:chorismate synthase activity"/>
    <property type="evidence" value="ECO:0007669"/>
    <property type="project" value="UniProtKB-UniRule"/>
</dbReference>
<dbReference type="GO" id="GO:0009073">
    <property type="term" value="P:aromatic amino acid family biosynthetic process"/>
    <property type="evidence" value="ECO:0007669"/>
    <property type="project" value="UniProtKB-KW"/>
</dbReference>
<dbReference type="GO" id="GO:0010181">
    <property type="term" value="F:FMN binding"/>
    <property type="evidence" value="ECO:0007669"/>
    <property type="project" value="TreeGrafter"/>
</dbReference>
<dbReference type="GO" id="GO:0005829">
    <property type="term" value="C:cytosol"/>
    <property type="evidence" value="ECO:0007669"/>
    <property type="project" value="TreeGrafter"/>
</dbReference>
<evidence type="ECO:0000256" key="4">
    <source>
        <dbReference type="ARBA" id="ARBA00022605"/>
    </source>
</evidence>
<dbReference type="UniPathway" id="UPA00053">
    <property type="reaction ID" value="UER00090"/>
</dbReference>
<keyword evidence="4 11" id="KW-0028">Amino-acid biosynthesis</keyword>
<feature type="binding site" evidence="11">
    <location>
        <begin position="274"/>
        <end position="278"/>
    </location>
    <ligand>
        <name>FMN</name>
        <dbReference type="ChEBI" id="CHEBI:58210"/>
    </ligand>
</feature>
<dbReference type="AlphaFoldDB" id="A0A437S6B7"/>
<dbReference type="EC" id="4.2.3.5" evidence="3 11"/>
<reference evidence="12 13" key="1">
    <citation type="submission" date="2018-11" db="EMBL/GenBank/DDBJ databases">
        <title>Genome sequencing and assembly of Anaerosphaera sp. nov., GS7-6-2.</title>
        <authorList>
            <person name="Rettenmaier R."/>
            <person name="Liebl W."/>
            <person name="Zverlov V."/>
        </authorList>
    </citation>
    <scope>NUCLEOTIDE SEQUENCE [LARGE SCALE GENOMIC DNA]</scope>
    <source>
        <strain evidence="12 13">GS7-6-2</strain>
    </source>
</reference>
<comment type="caution">
    <text evidence="11">Lacks conserved residue(s) required for the propagation of feature annotation.</text>
</comment>
<organism evidence="12 13">
    <name type="scientific">Anaerosphaera multitolerans</name>
    <dbReference type="NCBI Taxonomy" id="2487351"/>
    <lineage>
        <taxon>Bacteria</taxon>
        <taxon>Bacillati</taxon>
        <taxon>Bacillota</taxon>
        <taxon>Tissierellia</taxon>
        <taxon>Tissierellales</taxon>
        <taxon>Peptoniphilaceae</taxon>
        <taxon>Anaerosphaera</taxon>
    </lineage>
</organism>
<dbReference type="RefSeq" id="WP_127724718.1">
    <property type="nucleotide sequence ID" value="NZ_RLIH01000009.1"/>
</dbReference>
<comment type="cofactor">
    <cofactor evidence="11">
        <name>FMNH2</name>
        <dbReference type="ChEBI" id="CHEBI:57618"/>
    </cofactor>
    <text evidence="11">Reduced FMN (FMNH(2)).</text>
</comment>
<dbReference type="EMBL" id="RLIH01000009">
    <property type="protein sequence ID" value="RVU54496.1"/>
    <property type="molecule type" value="Genomic_DNA"/>
</dbReference>
<evidence type="ECO:0000256" key="6">
    <source>
        <dbReference type="ARBA" id="ARBA00022643"/>
    </source>
</evidence>
<keyword evidence="10 11" id="KW-0456">Lyase</keyword>
<evidence type="ECO:0000256" key="1">
    <source>
        <dbReference type="ARBA" id="ARBA00005044"/>
    </source>
</evidence>
<comment type="pathway">
    <text evidence="1 11">Metabolic intermediate biosynthesis; chorismate biosynthesis; chorismate from D-erythrose 4-phosphate and phosphoenolpyruvate: step 7/7.</text>
</comment>
<evidence type="ECO:0000256" key="2">
    <source>
        <dbReference type="ARBA" id="ARBA00008014"/>
    </source>
</evidence>
<keyword evidence="6 11" id="KW-0288">FMN</keyword>
<dbReference type="PANTHER" id="PTHR21085:SF0">
    <property type="entry name" value="CHORISMATE SYNTHASE"/>
    <property type="match status" value="1"/>
</dbReference>
<feature type="binding site" evidence="11">
    <location>
        <position position="301"/>
    </location>
    <ligand>
        <name>FMN</name>
        <dbReference type="ChEBI" id="CHEBI:58210"/>
    </ligand>
</feature>
<evidence type="ECO:0000256" key="5">
    <source>
        <dbReference type="ARBA" id="ARBA00022630"/>
    </source>
</evidence>
<dbReference type="Proteomes" id="UP000288812">
    <property type="component" value="Unassembled WGS sequence"/>
</dbReference>
<comment type="catalytic activity">
    <reaction evidence="11">
        <text>5-O-(1-carboxyvinyl)-3-phosphoshikimate = chorismate + phosphate</text>
        <dbReference type="Rhea" id="RHEA:21020"/>
        <dbReference type="ChEBI" id="CHEBI:29748"/>
        <dbReference type="ChEBI" id="CHEBI:43474"/>
        <dbReference type="ChEBI" id="CHEBI:57701"/>
        <dbReference type="EC" id="4.2.3.5"/>
    </reaction>
</comment>
<dbReference type="SUPFAM" id="SSF103263">
    <property type="entry name" value="Chorismate synthase, AroC"/>
    <property type="match status" value="1"/>
</dbReference>
<gene>
    <name evidence="11" type="primary">aroC</name>
    <name evidence="12" type="ORF">EF514_07000</name>
</gene>
<dbReference type="GO" id="GO:0009423">
    <property type="term" value="P:chorismate biosynthetic process"/>
    <property type="evidence" value="ECO:0007669"/>
    <property type="project" value="UniProtKB-UniRule"/>
</dbReference>
<comment type="function">
    <text evidence="11">Catalyzes the anti-1,4-elimination of the C-3 phosphate and the C-6 proR hydrogen from 5-enolpyruvylshikimate-3-phosphate (EPSP) to yield chorismate, which is the branch point compound that serves as the starting substrate for the three terminal pathways of aromatic amino acid biosynthesis. This reaction introduces a second double bond into the aromatic ring system.</text>
</comment>
<comment type="subunit">
    <text evidence="11">Homotetramer.</text>
</comment>
<evidence type="ECO:0000256" key="7">
    <source>
        <dbReference type="ARBA" id="ARBA00022827"/>
    </source>
</evidence>
<keyword evidence="9 11" id="KW-0057">Aromatic amino acid biosynthesis</keyword>
<dbReference type="InterPro" id="IPR035904">
    <property type="entry name" value="Chorismate_synth_AroC_sf"/>
</dbReference>
<evidence type="ECO:0000256" key="10">
    <source>
        <dbReference type="ARBA" id="ARBA00023239"/>
    </source>
</evidence>
<evidence type="ECO:0000256" key="8">
    <source>
        <dbReference type="ARBA" id="ARBA00022857"/>
    </source>
</evidence>
<dbReference type="InterPro" id="IPR000453">
    <property type="entry name" value="Chorismate_synth"/>
</dbReference>
<feature type="binding site" evidence="11">
    <location>
        <position position="47"/>
    </location>
    <ligand>
        <name>NADP(+)</name>
        <dbReference type="ChEBI" id="CHEBI:58349"/>
    </ligand>
</feature>
<dbReference type="PANTHER" id="PTHR21085">
    <property type="entry name" value="CHORISMATE SYNTHASE"/>
    <property type="match status" value="1"/>
</dbReference>
<protein>
    <recommendedName>
        <fullName evidence="3 11">Chorismate synthase</fullName>
        <shortName evidence="11">CS</shortName>
        <ecNumber evidence="3 11">4.2.3.5</ecNumber>
    </recommendedName>
    <alternativeName>
        <fullName evidence="11">5-enolpyruvylshikimate-3-phosphate phospholyase</fullName>
    </alternativeName>
</protein>
<comment type="caution">
    <text evidence="12">The sequence shown here is derived from an EMBL/GenBank/DDBJ whole genome shotgun (WGS) entry which is preliminary data.</text>
</comment>
<name>A0A437S6B7_9FIRM</name>
<sequence>MASIYGDFIKVSIFGQSHSEAIGVSIHNLPAGFEIDMEKLQSFLNRRAPGRSKYTTSRREEDIPEFISGLVGNRTCGAPLTAIIRNTNIISKDYDVIKDVPRPGHADYSAHIKYGGYEDYRGGGHFSGRLTAPLCIAGGIFIQILEEQKIEINSKILEIGGNAKEPYLEIERAMNDGDSVGGIVQCGIKGLRAGIGSPIFDGVENKISQAVFGIPGIKGIEFGEGFAIAKLKGSESKDEYYYEDGEIKTKTNNNGGILGGISNGMDIVFKVAVKPTPSISKEQDSISYSKGENTVLSVKGRHDPCIVPRILPCVEAAAAMAIFDLLMGECNVR</sequence>
<evidence type="ECO:0000256" key="11">
    <source>
        <dbReference type="HAMAP-Rule" id="MF_00300"/>
    </source>
</evidence>
<evidence type="ECO:0000313" key="12">
    <source>
        <dbReference type="EMBL" id="RVU54496.1"/>
    </source>
</evidence>
<feature type="binding site" evidence="11">
    <location>
        <begin position="125"/>
        <end position="127"/>
    </location>
    <ligand>
        <name>FMN</name>
        <dbReference type="ChEBI" id="CHEBI:58210"/>
    </ligand>
</feature>
<keyword evidence="8 11" id="KW-0521">NADP</keyword>
<keyword evidence="5 11" id="KW-0285">Flavoprotein</keyword>
<dbReference type="OrthoDB" id="9771806at2"/>
<keyword evidence="13" id="KW-1185">Reference proteome</keyword>
<accession>A0A437S6B7</accession>
<dbReference type="Gene3D" id="3.60.150.10">
    <property type="entry name" value="Chorismate synthase AroC"/>
    <property type="match status" value="2"/>
</dbReference>